<feature type="domain" description="BRCT" evidence="5">
    <location>
        <begin position="974"/>
        <end position="1072"/>
    </location>
</feature>
<keyword evidence="2" id="KW-0227">DNA damage</keyword>
<evidence type="ECO:0000313" key="7">
    <source>
        <dbReference type="EnsemblMetazoa" id="KAF7493065.1"/>
    </source>
</evidence>
<organism evidence="6">
    <name type="scientific">Sarcoptes scabiei</name>
    <name type="common">Itch mite</name>
    <name type="synonym">Acarus scabiei</name>
    <dbReference type="NCBI Taxonomy" id="52283"/>
    <lineage>
        <taxon>Eukaryota</taxon>
        <taxon>Metazoa</taxon>
        <taxon>Ecdysozoa</taxon>
        <taxon>Arthropoda</taxon>
        <taxon>Chelicerata</taxon>
        <taxon>Arachnida</taxon>
        <taxon>Acari</taxon>
        <taxon>Acariformes</taxon>
        <taxon>Sarcoptiformes</taxon>
        <taxon>Astigmata</taxon>
        <taxon>Psoroptidia</taxon>
        <taxon>Sarcoptoidea</taxon>
        <taxon>Sarcoptidae</taxon>
        <taxon>Sarcoptinae</taxon>
        <taxon>Sarcoptes</taxon>
    </lineage>
</organism>
<feature type="domain" description="BRCT" evidence="5">
    <location>
        <begin position="833"/>
        <end position="954"/>
    </location>
</feature>
<dbReference type="SUPFAM" id="SSF63748">
    <property type="entry name" value="Tudor/PWWP/MBT"/>
    <property type="match status" value="1"/>
</dbReference>
<feature type="compositionally biased region" description="Polar residues" evidence="4">
    <location>
        <begin position="164"/>
        <end position="194"/>
    </location>
</feature>
<dbReference type="PANTHER" id="PTHR15321">
    <property type="entry name" value="TUMOR SUPPRESSOR P53-BINDING PROTEIN 1"/>
    <property type="match status" value="1"/>
</dbReference>
<feature type="compositionally biased region" description="Polar residues" evidence="4">
    <location>
        <begin position="719"/>
        <end position="738"/>
    </location>
</feature>
<dbReference type="OrthoDB" id="6516673at2759"/>
<dbReference type="InterPro" id="IPR036420">
    <property type="entry name" value="BRCT_dom_sf"/>
</dbReference>
<dbReference type="InterPro" id="IPR056492">
    <property type="entry name" value="SH3_Hsr9"/>
</dbReference>
<dbReference type="InterPro" id="IPR047250">
    <property type="entry name" value="BRCT_p53bp1-like_rpt2"/>
</dbReference>
<feature type="compositionally biased region" description="Polar residues" evidence="4">
    <location>
        <begin position="241"/>
        <end position="277"/>
    </location>
</feature>
<dbReference type="Proteomes" id="UP000070412">
    <property type="component" value="Unassembled WGS sequence"/>
</dbReference>
<dbReference type="EnsemblMetazoa" id="SSS_5532s_mrna">
    <property type="protein sequence ID" value="KAF7493065.1"/>
    <property type="gene ID" value="SSS_5532"/>
</dbReference>
<dbReference type="Pfam" id="PF24680">
    <property type="entry name" value="SH3_Hsr9"/>
    <property type="match status" value="1"/>
</dbReference>
<dbReference type="InterPro" id="IPR047249">
    <property type="entry name" value="BRCT_p53bp1-like_rpt1"/>
</dbReference>
<feature type="compositionally biased region" description="Polar residues" evidence="4">
    <location>
        <begin position="206"/>
        <end position="222"/>
    </location>
</feature>
<accession>A0A834VEU6</accession>
<feature type="region of interest" description="Disordered" evidence="4">
    <location>
        <begin position="45"/>
        <end position="86"/>
    </location>
</feature>
<gene>
    <name evidence="6" type="ORF">SSS_5532</name>
</gene>
<evidence type="ECO:0000313" key="6">
    <source>
        <dbReference type="EMBL" id="KAF7493065.1"/>
    </source>
</evidence>
<dbReference type="SUPFAM" id="SSF52113">
    <property type="entry name" value="BRCT domain"/>
    <property type="match status" value="2"/>
</dbReference>
<protein>
    <submittedName>
        <fullName evidence="6">Tumor suppressor p53-binding protein 1</fullName>
    </submittedName>
</protein>
<dbReference type="PANTHER" id="PTHR15321:SF3">
    <property type="entry name" value="TP53-BINDING PROTEIN 1"/>
    <property type="match status" value="1"/>
</dbReference>
<evidence type="ECO:0000259" key="5">
    <source>
        <dbReference type="PROSITE" id="PS50172"/>
    </source>
</evidence>
<dbReference type="Gene3D" id="2.30.30.140">
    <property type="match status" value="1"/>
</dbReference>
<evidence type="ECO:0000256" key="2">
    <source>
        <dbReference type="ARBA" id="ARBA00022763"/>
    </source>
</evidence>
<dbReference type="GO" id="GO:0045944">
    <property type="term" value="P:positive regulation of transcription by RNA polymerase II"/>
    <property type="evidence" value="ECO:0007669"/>
    <property type="project" value="TreeGrafter"/>
</dbReference>
<dbReference type="AlphaFoldDB" id="A0A834VEU6"/>
<dbReference type="GO" id="GO:0000077">
    <property type="term" value="P:DNA damage checkpoint signaling"/>
    <property type="evidence" value="ECO:0007669"/>
    <property type="project" value="TreeGrafter"/>
</dbReference>
<dbReference type="CDD" id="cd17724">
    <property type="entry name" value="BRCT_p53bp1_rpt2"/>
    <property type="match status" value="1"/>
</dbReference>
<reference evidence="6" key="2">
    <citation type="submission" date="2020-01" db="EMBL/GenBank/DDBJ databases">
        <authorList>
            <person name="Korhonen P.K.K."/>
            <person name="Guangxu M.G."/>
            <person name="Wang T.W."/>
            <person name="Stroehlein A.J.S."/>
            <person name="Young N.D."/>
            <person name="Ang C.-S.A."/>
            <person name="Fernando D.W.F."/>
            <person name="Lu H.L."/>
            <person name="Taylor S.T."/>
            <person name="Ehtesham M.E.M."/>
            <person name="Najaraj S.H.N."/>
            <person name="Harsha G.H.G."/>
            <person name="Madugundu A.M."/>
            <person name="Renuse S.R."/>
            <person name="Holt D.H."/>
            <person name="Pandey A.P."/>
            <person name="Papenfuss A.P."/>
            <person name="Gasser R.B.G."/>
            <person name="Fischer K.F."/>
        </authorList>
    </citation>
    <scope>NUCLEOTIDE SEQUENCE</scope>
    <source>
        <strain evidence="6">SSS_KF_BRIS2020</strain>
    </source>
</reference>
<proteinExistence type="predicted"/>
<comment type="subcellular location">
    <subcellularLocation>
        <location evidence="1">Nucleus</location>
    </subcellularLocation>
</comment>
<dbReference type="SMART" id="SM00292">
    <property type="entry name" value="BRCT"/>
    <property type="match status" value="2"/>
</dbReference>
<feature type="region of interest" description="Disordered" evidence="4">
    <location>
        <begin position="147"/>
        <end position="194"/>
    </location>
</feature>
<dbReference type="InterPro" id="IPR001357">
    <property type="entry name" value="BRCT_dom"/>
</dbReference>
<feature type="compositionally biased region" description="Polar residues" evidence="4">
    <location>
        <begin position="71"/>
        <end position="86"/>
    </location>
</feature>
<reference evidence="8" key="1">
    <citation type="journal article" date="2020" name="PLoS Negl. Trop. Dis.">
        <title>High-quality nuclear genome for Sarcoptes scabiei-A critical resource for a neglected parasite.</title>
        <authorList>
            <person name="Korhonen P.K."/>
            <person name="Gasser R.B."/>
            <person name="Ma G."/>
            <person name="Wang T."/>
            <person name="Stroehlein A.J."/>
            <person name="Young N.D."/>
            <person name="Ang C.S."/>
            <person name="Fernando D.D."/>
            <person name="Lu H.C."/>
            <person name="Taylor S."/>
            <person name="Reynolds S.L."/>
            <person name="Mofiz E."/>
            <person name="Najaraj S.H."/>
            <person name="Gowda H."/>
            <person name="Madugundu A."/>
            <person name="Renuse S."/>
            <person name="Holt D."/>
            <person name="Pandey A."/>
            <person name="Papenfuss A.T."/>
            <person name="Fischer K."/>
        </authorList>
    </citation>
    <scope>NUCLEOTIDE SEQUENCE [LARGE SCALE GENOMIC DNA]</scope>
</reference>
<name>A0A834VEU6_SARSC</name>
<feature type="region of interest" description="Disordered" evidence="4">
    <location>
        <begin position="718"/>
        <end position="742"/>
    </location>
</feature>
<evidence type="ECO:0000256" key="4">
    <source>
        <dbReference type="SAM" id="MobiDB-lite"/>
    </source>
</evidence>
<dbReference type="PROSITE" id="PS50172">
    <property type="entry name" value="BRCT"/>
    <property type="match status" value="2"/>
</dbReference>
<feature type="compositionally biased region" description="Basic and acidic residues" evidence="4">
    <location>
        <begin position="510"/>
        <end position="524"/>
    </location>
</feature>
<sequence length="1085" mass="122626">MDQNTVYNMEMVEDGSYLQYYNNDPYMNNSMDHNMPMLQHSTAENTSHHYSMQHDPPAPPPTLSSLSPTAMGNSKNPSVPSHSLIHSQMNPSYHQMNMNSPKSQRMQNSIHSMHSPVSIMSPMDQRLGQQSPMTNENRYLKQNDSMNHYESQSSGHSSTQHQTIPPQSYHQPQQPIRNCHSASPNQADPNHFNESVNISSTITHVSETDNSGQHTNYVSASPQRHPMPKSIGKNNSNSISTPQSYSTLNRQISSEWSNIPSHSSNETNQLQCKNLNSPSSRLNYVQQQDNHRFGYLESDHHHNHQDYMSITSTPMSITQKNLHGKINNLLKPSSKTSNHLNHDHKDIKVNSTASEKCRKASLINPSEQHTTLSTYQSSSQPHHLTTRRHLIVFKIIEQIVDVETKNILEEKIIKDDEYFISFDSVSSTHHQDHSSSIDKTTLTDASSLQPLLGSSGLLADVSGMSNSKSFTQLSSSIETNDKNRSKVSSKVNNKNSDPKNQLKNTDGDFIDDRPKKVNNDVMNEDDKERGAASALLSLQTAKTPVKSETNAKNNSKVKDVEALLPSIYIERLKPGTKIMAKWKDKNFYPAEVVKQNEIHKWMVKFEDNATRNLFESEIIRIENLIPNQEIMVKISDDLFKISLMKKIIKTGRNYDFELEHFDEDEKTKVSKRYPLKDIFLYSEQGSLIQSKSSKSNQTGAVFADVDLDNIVSGKRIRQNKSVNPNSLSTNKTIFTQPENKNTTINKRRRINNDNCAMNKSNNALNNDATVSNDTNQSQLNKKTSKKAVKNIHLSIVDNYFEESLALSPHTSSHYDWSSSKSEFEKIHGPIPKSGSKLFQNLNFIITCGLKQLNDHNIDVDSDHSSERGNQSNHNFNKLHLIKQITSGGGIYFETFNELKCSKYQSNEIVCIASTYCRSVKYIQSIASGCTILSHQWIIECCKRNELVDRTDYLLPTGYSIITNDLANDRNAVKKSSVLFKGMRFYIGSENPGKMNSLWSPVLVQAQAILVPNDLNIIKNLQRGQIDIIIGDSTCPQALINKAKQMKIPIVSSEYIVQCLINGRKLPYDASPFFSHGYVKKKLQIS</sequence>
<evidence type="ECO:0000256" key="3">
    <source>
        <dbReference type="ARBA" id="ARBA00023242"/>
    </source>
</evidence>
<dbReference type="EMBL" id="WVUK01000056">
    <property type="protein sequence ID" value="KAF7493065.1"/>
    <property type="molecule type" value="Genomic_DNA"/>
</dbReference>
<dbReference type="Pfam" id="PF18428">
    <property type="entry name" value="BRCT_3"/>
    <property type="match status" value="1"/>
</dbReference>
<feature type="compositionally biased region" description="Low complexity" evidence="4">
    <location>
        <begin position="151"/>
        <end position="163"/>
    </location>
</feature>
<dbReference type="Gene3D" id="3.40.50.10190">
    <property type="entry name" value="BRCT domain"/>
    <property type="match status" value="2"/>
</dbReference>
<keyword evidence="3" id="KW-0539">Nucleus</keyword>
<evidence type="ECO:0000313" key="8">
    <source>
        <dbReference type="Proteomes" id="UP000070412"/>
    </source>
</evidence>
<dbReference type="GO" id="GO:0042393">
    <property type="term" value="F:histone binding"/>
    <property type="evidence" value="ECO:0007669"/>
    <property type="project" value="TreeGrafter"/>
</dbReference>
<feature type="region of interest" description="Disordered" evidence="4">
    <location>
        <begin position="472"/>
        <end position="524"/>
    </location>
</feature>
<feature type="compositionally biased region" description="Low complexity" evidence="4">
    <location>
        <begin position="486"/>
        <end position="499"/>
    </location>
</feature>
<dbReference type="CDD" id="cd04508">
    <property type="entry name" value="Tudor_SF"/>
    <property type="match status" value="1"/>
</dbReference>
<feature type="compositionally biased region" description="Low complexity" evidence="4">
    <location>
        <begin position="229"/>
        <end position="240"/>
    </location>
</feature>
<dbReference type="InterPro" id="IPR002999">
    <property type="entry name" value="Tudor"/>
</dbReference>
<reference evidence="7" key="3">
    <citation type="submission" date="2022-06" db="UniProtKB">
        <authorList>
            <consortium name="EnsemblMetazoa"/>
        </authorList>
    </citation>
    <scope>IDENTIFICATION</scope>
</reference>
<dbReference type="InterPro" id="IPR047252">
    <property type="entry name" value="TP53BP1-like"/>
</dbReference>
<dbReference type="SMART" id="SM00333">
    <property type="entry name" value="TUDOR"/>
    <property type="match status" value="1"/>
</dbReference>
<feature type="region of interest" description="Disordered" evidence="4">
    <location>
        <begin position="206"/>
        <end position="277"/>
    </location>
</feature>
<evidence type="ECO:0000256" key="1">
    <source>
        <dbReference type="ARBA" id="ARBA00004123"/>
    </source>
</evidence>
<dbReference type="CDD" id="cd17745">
    <property type="entry name" value="BRCT_p53bp1_rpt1"/>
    <property type="match status" value="1"/>
</dbReference>
<dbReference type="GO" id="GO:0005634">
    <property type="term" value="C:nucleus"/>
    <property type="evidence" value="ECO:0007669"/>
    <property type="project" value="UniProtKB-SubCell"/>
</dbReference>
<keyword evidence="8" id="KW-1185">Reference proteome</keyword>